<evidence type="ECO:0000313" key="2">
    <source>
        <dbReference type="Proteomes" id="UP000073492"/>
    </source>
</evidence>
<sequence length="87" mass="9790">MPQYLSTSPHHHIAPSQHLALHYSISTTTIDGRMEPHSISSSPHHIAQRSILPNTSTLHYATLSEITTSRHHNSLQHCTTAHHHHND</sequence>
<dbReference type="AlphaFoldDB" id="A0A139I137"/>
<protein>
    <submittedName>
        <fullName evidence="1">Uncharacterized protein</fullName>
    </submittedName>
</protein>
<dbReference type="EMBL" id="LFZO01000459">
    <property type="protein sequence ID" value="KXT08339.1"/>
    <property type="molecule type" value="Genomic_DNA"/>
</dbReference>
<name>A0A139I137_9PEZI</name>
<dbReference type="Proteomes" id="UP000073492">
    <property type="component" value="Unassembled WGS sequence"/>
</dbReference>
<reference evidence="1 2" key="1">
    <citation type="submission" date="2015-07" db="EMBL/GenBank/DDBJ databases">
        <title>Comparative genomics of the Sigatoka disease complex on banana suggests a link between parallel evolutionary changes in Pseudocercospora fijiensis and Pseudocercospora eumusae and increased virulence on the banana host.</title>
        <authorList>
            <person name="Chang T.-C."/>
            <person name="Salvucci A."/>
            <person name="Crous P.W."/>
            <person name="Stergiopoulos I."/>
        </authorList>
    </citation>
    <scope>NUCLEOTIDE SEQUENCE [LARGE SCALE GENOMIC DNA]</scope>
    <source>
        <strain evidence="1 2">CBS 116634</strain>
    </source>
</reference>
<comment type="caution">
    <text evidence="1">The sequence shown here is derived from an EMBL/GenBank/DDBJ whole genome shotgun (WGS) entry which is preliminary data.</text>
</comment>
<evidence type="ECO:0000313" key="1">
    <source>
        <dbReference type="EMBL" id="KXT08339.1"/>
    </source>
</evidence>
<proteinExistence type="predicted"/>
<organism evidence="1 2">
    <name type="scientific">Pseudocercospora musae</name>
    <dbReference type="NCBI Taxonomy" id="113226"/>
    <lineage>
        <taxon>Eukaryota</taxon>
        <taxon>Fungi</taxon>
        <taxon>Dikarya</taxon>
        <taxon>Ascomycota</taxon>
        <taxon>Pezizomycotina</taxon>
        <taxon>Dothideomycetes</taxon>
        <taxon>Dothideomycetidae</taxon>
        <taxon>Mycosphaerellales</taxon>
        <taxon>Mycosphaerellaceae</taxon>
        <taxon>Pseudocercospora</taxon>
    </lineage>
</organism>
<gene>
    <name evidence="1" type="ORF">AC579_184</name>
</gene>
<accession>A0A139I137</accession>
<keyword evidence="2" id="KW-1185">Reference proteome</keyword>